<proteinExistence type="predicted"/>
<dbReference type="RefSeq" id="WP_159482630.1">
    <property type="nucleotide sequence ID" value="NZ_BAAATH010000008.1"/>
</dbReference>
<evidence type="ECO:0000256" key="1">
    <source>
        <dbReference type="SAM" id="MobiDB-lite"/>
    </source>
</evidence>
<protein>
    <submittedName>
        <fullName evidence="2">Uncharacterized protein</fullName>
    </submittedName>
</protein>
<dbReference type="OrthoDB" id="4314991at2"/>
<gene>
    <name evidence="2" type="ORF">Scani_78710</name>
</gene>
<dbReference type="EMBL" id="BLIN01000007">
    <property type="protein sequence ID" value="GFE11603.1"/>
    <property type="molecule type" value="Genomic_DNA"/>
</dbReference>
<comment type="caution">
    <text evidence="2">The sequence shown here is derived from an EMBL/GenBank/DDBJ whole genome shotgun (WGS) entry which is preliminary data.</text>
</comment>
<evidence type="ECO:0000313" key="2">
    <source>
        <dbReference type="EMBL" id="GFE11603.1"/>
    </source>
</evidence>
<organism evidence="2 3">
    <name type="scientific">Streptomyces caniferus</name>
    <dbReference type="NCBI Taxonomy" id="285557"/>
    <lineage>
        <taxon>Bacteria</taxon>
        <taxon>Bacillati</taxon>
        <taxon>Actinomycetota</taxon>
        <taxon>Actinomycetes</taxon>
        <taxon>Kitasatosporales</taxon>
        <taxon>Streptomycetaceae</taxon>
        <taxon>Streptomyces</taxon>
    </lineage>
</organism>
<dbReference type="Proteomes" id="UP000435837">
    <property type="component" value="Unassembled WGS sequence"/>
</dbReference>
<reference evidence="2 3" key="1">
    <citation type="submission" date="2019-12" db="EMBL/GenBank/DDBJ databases">
        <title>Whole genome shotgun sequence of Streptomyces caniferus NBRC 15389.</title>
        <authorList>
            <person name="Ichikawa N."/>
            <person name="Kimura A."/>
            <person name="Kitahashi Y."/>
            <person name="Komaki H."/>
            <person name="Tamura T."/>
        </authorList>
    </citation>
    <scope>NUCLEOTIDE SEQUENCE [LARGE SCALE GENOMIC DNA]</scope>
    <source>
        <strain evidence="2 3">NBRC 15389</strain>
    </source>
</reference>
<sequence>MSAAESNPPDDRSRHVPELDARLDGFGADEKTTQDYYGQIALIEDHLIPLGEHHTADGVHSFYVLHDSSATWDVPGHPQYVALHLQRDLESKTFRFERALLPLPAMAQSWLIHRGCPPQSIGLNPELGPKPADEATRALERRLMTDGDRFALGYSYTCDDPGDPVIVVALRALDEQAPSEFRVVAEELDSNAWTYSLREGFFDTVEEALQWCDDRLSGTAGPLPPVRPATSFARTAPAPKAPAPRPPARSR</sequence>
<dbReference type="AlphaFoldDB" id="A0A640SJ45"/>
<name>A0A640SJ45_9ACTN</name>
<feature type="compositionally biased region" description="Pro residues" evidence="1">
    <location>
        <begin position="239"/>
        <end position="251"/>
    </location>
</feature>
<feature type="region of interest" description="Disordered" evidence="1">
    <location>
        <begin position="219"/>
        <end position="251"/>
    </location>
</feature>
<evidence type="ECO:0000313" key="3">
    <source>
        <dbReference type="Proteomes" id="UP000435837"/>
    </source>
</evidence>
<accession>A0A640SJ45</accession>